<evidence type="ECO:0000256" key="1">
    <source>
        <dbReference type="SAM" id="MobiDB-lite"/>
    </source>
</evidence>
<dbReference type="PANTHER" id="PTHR15663">
    <property type="entry name" value="COMM DOMAIN-CONTAINING PROTEIN 9"/>
    <property type="match status" value="1"/>
</dbReference>
<dbReference type="Gramene" id="Kaladp0091s0072.4.v1.1">
    <property type="protein sequence ID" value="Kaladp0091s0072.4.v1.1"/>
    <property type="gene ID" value="Kaladp0091s0072.v1.1"/>
</dbReference>
<organism evidence="2 3">
    <name type="scientific">Kalanchoe fedtschenkoi</name>
    <name type="common">Lavender scallops</name>
    <name type="synonym">South American air plant</name>
    <dbReference type="NCBI Taxonomy" id="63787"/>
    <lineage>
        <taxon>Eukaryota</taxon>
        <taxon>Viridiplantae</taxon>
        <taxon>Streptophyta</taxon>
        <taxon>Embryophyta</taxon>
        <taxon>Tracheophyta</taxon>
        <taxon>Spermatophyta</taxon>
        <taxon>Magnoliopsida</taxon>
        <taxon>eudicotyledons</taxon>
        <taxon>Gunneridae</taxon>
        <taxon>Pentapetalae</taxon>
        <taxon>Saxifragales</taxon>
        <taxon>Crassulaceae</taxon>
        <taxon>Kalanchoe</taxon>
    </lineage>
</organism>
<dbReference type="OMA" id="HIWREEA"/>
<dbReference type="EnsemblPlants" id="Kaladp0091s0072.3.v1.1">
    <property type="protein sequence ID" value="Kaladp0091s0072.3.v1.1"/>
    <property type="gene ID" value="Kaladp0091s0072.v1.1"/>
</dbReference>
<dbReference type="Proteomes" id="UP000594263">
    <property type="component" value="Unplaced"/>
</dbReference>
<dbReference type="InterPro" id="IPR037360">
    <property type="entry name" value="COMMD9"/>
</dbReference>
<dbReference type="AlphaFoldDB" id="A0A7N0UWB5"/>
<feature type="compositionally biased region" description="Polar residues" evidence="1">
    <location>
        <begin position="146"/>
        <end position="157"/>
    </location>
</feature>
<keyword evidence="3" id="KW-1185">Reference proteome</keyword>
<accession>A0A7N0UWB5</accession>
<dbReference type="EnsemblPlants" id="Kaladp0091s0072.2.v1.1">
    <property type="protein sequence ID" value="Kaladp0091s0072.2.v1.1"/>
    <property type="gene ID" value="Kaladp0091s0072.v1.1"/>
</dbReference>
<sequence length="157" mass="18259">MEQTLWSHLPLLVRSASKDSVEDILQALWRTRKTGLDDTDRETIRNMLQLPDESDLDPLLVCLRILMRRCVYEDVSKEEIHKLFPEEVLPELRRLLTLLLLKFQKNWQEEVMMKDQVTVPQSNTVARSMAEQEVEPSQPVAGVNLKHQTNTQPQVGE</sequence>
<dbReference type="Gramene" id="Kaladp0091s0072.2.v1.1">
    <property type="protein sequence ID" value="Kaladp0091s0072.2.v1.1"/>
    <property type="gene ID" value="Kaladp0091s0072.v1.1"/>
</dbReference>
<dbReference type="PANTHER" id="PTHR15663:SF4">
    <property type="entry name" value="COMM DOMAIN-CONTAINING PROTEIN 9"/>
    <property type="match status" value="1"/>
</dbReference>
<proteinExistence type="predicted"/>
<evidence type="ECO:0000313" key="2">
    <source>
        <dbReference type="EnsemblPlants" id="Kaladp0091s0072.4.v1.1"/>
    </source>
</evidence>
<evidence type="ECO:0000313" key="3">
    <source>
        <dbReference type="Proteomes" id="UP000594263"/>
    </source>
</evidence>
<name>A0A7N0UWB5_KALFE</name>
<dbReference type="EnsemblPlants" id="Kaladp0091s0072.4.v1.1">
    <property type="protein sequence ID" value="Kaladp0091s0072.4.v1.1"/>
    <property type="gene ID" value="Kaladp0091s0072.v1.1"/>
</dbReference>
<reference evidence="2" key="1">
    <citation type="submission" date="2021-01" db="UniProtKB">
        <authorList>
            <consortium name="EnsemblPlants"/>
        </authorList>
    </citation>
    <scope>IDENTIFICATION</scope>
</reference>
<protein>
    <submittedName>
        <fullName evidence="2">Uncharacterized protein</fullName>
    </submittedName>
</protein>
<feature type="region of interest" description="Disordered" evidence="1">
    <location>
        <begin position="127"/>
        <end position="157"/>
    </location>
</feature>
<dbReference type="Gramene" id="Kaladp0091s0072.3.v1.1">
    <property type="protein sequence ID" value="Kaladp0091s0072.3.v1.1"/>
    <property type="gene ID" value="Kaladp0091s0072.v1.1"/>
</dbReference>
<dbReference type="Gramene" id="Kaladp0091s0072.1.v1.1">
    <property type="protein sequence ID" value="Kaladp0091s0072.1.v1.1"/>
    <property type="gene ID" value="Kaladp0091s0072.v1.1"/>
</dbReference>
<dbReference type="EnsemblPlants" id="Kaladp0091s0072.1.v1.1">
    <property type="protein sequence ID" value="Kaladp0091s0072.1.v1.1"/>
    <property type="gene ID" value="Kaladp0091s0072.v1.1"/>
</dbReference>